<protein>
    <submittedName>
        <fullName evidence="2">Uncharacterized protein</fullName>
    </submittedName>
</protein>
<evidence type="ECO:0000313" key="3">
    <source>
        <dbReference type="Proteomes" id="UP000268329"/>
    </source>
</evidence>
<evidence type="ECO:0000256" key="1">
    <source>
        <dbReference type="SAM" id="MobiDB-lite"/>
    </source>
</evidence>
<name>A0A3G2J6Q3_9ACTN</name>
<dbReference type="Proteomes" id="UP000268329">
    <property type="component" value="Chromosome"/>
</dbReference>
<organism evidence="2 3">
    <name type="scientific">Streptomyces dangxiongensis</name>
    <dbReference type="NCBI Taxonomy" id="1442032"/>
    <lineage>
        <taxon>Bacteria</taxon>
        <taxon>Bacillati</taxon>
        <taxon>Actinomycetota</taxon>
        <taxon>Actinomycetes</taxon>
        <taxon>Kitasatosporales</taxon>
        <taxon>Streptomycetaceae</taxon>
        <taxon>Streptomyces</taxon>
    </lineage>
</organism>
<feature type="region of interest" description="Disordered" evidence="1">
    <location>
        <begin position="1"/>
        <end position="147"/>
    </location>
</feature>
<accession>A0A3G2J6Q3</accession>
<feature type="compositionally biased region" description="Low complexity" evidence="1">
    <location>
        <begin position="102"/>
        <end position="113"/>
    </location>
</feature>
<dbReference type="EMBL" id="CP033073">
    <property type="protein sequence ID" value="AYN37886.1"/>
    <property type="molecule type" value="Genomic_DNA"/>
</dbReference>
<reference evidence="2 3" key="1">
    <citation type="submission" date="2018-10" db="EMBL/GenBank/DDBJ databases">
        <title>The genome of Streptomyces dangxiongensis Z022.</title>
        <authorList>
            <person name="Zhang B."/>
        </authorList>
    </citation>
    <scope>NUCLEOTIDE SEQUENCE [LARGE SCALE GENOMIC DNA]</scope>
    <source>
        <strain evidence="2 3">Z022</strain>
    </source>
</reference>
<proteinExistence type="predicted"/>
<feature type="compositionally biased region" description="Basic residues" evidence="1">
    <location>
        <begin position="48"/>
        <end position="59"/>
    </location>
</feature>
<dbReference type="AlphaFoldDB" id="A0A3G2J6Q3"/>
<sequence length="147" mass="15067">MNTSAGTSRPIDPPGSPRRTPLHPASHHRATRTKRVAAAHTAVTPGRPPRRAPHRRRRAAPPGSVSPGRTPPDGPRTPGGAGSEPGRSGRWAAGPRRGTVHPCARAVPRRAGPPGSGRRGPARSGDDAVPAAADRDAGTDVSTPSDT</sequence>
<dbReference type="KEGG" id="sdd:D9753_01730"/>
<keyword evidence="3" id="KW-1185">Reference proteome</keyword>
<evidence type="ECO:0000313" key="2">
    <source>
        <dbReference type="EMBL" id="AYN37886.1"/>
    </source>
</evidence>
<feature type="compositionally biased region" description="Basic residues" evidence="1">
    <location>
        <begin position="25"/>
        <end position="37"/>
    </location>
</feature>
<gene>
    <name evidence="2" type="ORF">D9753_01730</name>
</gene>